<dbReference type="Proteomes" id="UP001140510">
    <property type="component" value="Unassembled WGS sequence"/>
</dbReference>
<proteinExistence type="predicted"/>
<name>A0A9W9DAC0_9PLEO</name>
<reference evidence="2" key="1">
    <citation type="submission" date="2022-10" db="EMBL/GenBank/DDBJ databases">
        <title>Tapping the CABI collections for fungal endophytes: first genome assemblies for Collariella, Neodidymelliopsis, Ascochyta clinopodiicola, Didymella pomorum, Didymosphaeria variabile, Neocosmospora piperis and Neocucurbitaria cava.</title>
        <authorList>
            <person name="Hill R."/>
        </authorList>
    </citation>
    <scope>NUCLEOTIDE SEQUENCE</scope>
    <source>
        <strain evidence="2">IMI 355091</strain>
    </source>
</reference>
<accession>A0A9W9DAC0</accession>
<gene>
    <name evidence="2" type="ORF">N0V91_002107</name>
</gene>
<protein>
    <submittedName>
        <fullName evidence="2">Uncharacterized protein</fullName>
    </submittedName>
</protein>
<evidence type="ECO:0000313" key="3">
    <source>
        <dbReference type="Proteomes" id="UP001140510"/>
    </source>
</evidence>
<feature type="region of interest" description="Disordered" evidence="1">
    <location>
        <begin position="1"/>
        <end position="23"/>
    </location>
</feature>
<evidence type="ECO:0000256" key="1">
    <source>
        <dbReference type="SAM" id="MobiDB-lite"/>
    </source>
</evidence>
<evidence type="ECO:0000313" key="2">
    <source>
        <dbReference type="EMBL" id="KAJ4410098.1"/>
    </source>
</evidence>
<dbReference type="AlphaFoldDB" id="A0A9W9DAC0"/>
<sequence length="71" mass="7949">MTNFNHTPAAYSKVPQTDTDEDVTVHPPRLIHQAVAYLAAWEAIAATAIYYASDIDTFDLFFICAAFVPHY</sequence>
<keyword evidence="3" id="KW-1185">Reference proteome</keyword>
<organism evidence="2 3">
    <name type="scientific">Didymella pomorum</name>
    <dbReference type="NCBI Taxonomy" id="749634"/>
    <lineage>
        <taxon>Eukaryota</taxon>
        <taxon>Fungi</taxon>
        <taxon>Dikarya</taxon>
        <taxon>Ascomycota</taxon>
        <taxon>Pezizomycotina</taxon>
        <taxon>Dothideomycetes</taxon>
        <taxon>Pleosporomycetidae</taxon>
        <taxon>Pleosporales</taxon>
        <taxon>Pleosporineae</taxon>
        <taxon>Didymellaceae</taxon>
        <taxon>Didymella</taxon>
    </lineage>
</organism>
<comment type="caution">
    <text evidence="2">The sequence shown here is derived from an EMBL/GenBank/DDBJ whole genome shotgun (WGS) entry which is preliminary data.</text>
</comment>
<dbReference type="EMBL" id="JAPEVA010000009">
    <property type="protein sequence ID" value="KAJ4410098.1"/>
    <property type="molecule type" value="Genomic_DNA"/>
</dbReference>